<keyword evidence="2" id="KW-0812">Transmembrane</keyword>
<evidence type="ECO:0000313" key="3">
    <source>
        <dbReference type="EMBL" id="KKS02893.1"/>
    </source>
</evidence>
<name>A0A0G0YR67_9BACT</name>
<dbReference type="AlphaFoldDB" id="A0A0G0YR67"/>
<evidence type="ECO:0000313" key="4">
    <source>
        <dbReference type="Proteomes" id="UP000034493"/>
    </source>
</evidence>
<evidence type="ECO:0000256" key="2">
    <source>
        <dbReference type="SAM" id="Phobius"/>
    </source>
</evidence>
<dbReference type="Proteomes" id="UP000034493">
    <property type="component" value="Unassembled WGS sequence"/>
</dbReference>
<organism evidence="3 4">
    <name type="scientific">Candidatus Curtissbacteria bacterium GW2011_GWA2_41_24</name>
    <dbReference type="NCBI Taxonomy" id="1618411"/>
    <lineage>
        <taxon>Bacteria</taxon>
        <taxon>Candidatus Curtissiibacteriota</taxon>
    </lineage>
</organism>
<proteinExistence type="predicted"/>
<feature type="region of interest" description="Disordered" evidence="1">
    <location>
        <begin position="187"/>
        <end position="215"/>
    </location>
</feature>
<protein>
    <submittedName>
        <fullName evidence="3">Uncharacterized protein</fullName>
    </submittedName>
</protein>
<dbReference type="EMBL" id="LCBC01000026">
    <property type="protein sequence ID" value="KKS02893.1"/>
    <property type="molecule type" value="Genomic_DNA"/>
</dbReference>
<comment type="caution">
    <text evidence="3">The sequence shown here is derived from an EMBL/GenBank/DDBJ whole genome shotgun (WGS) entry which is preliminary data.</text>
</comment>
<reference evidence="3 4" key="1">
    <citation type="journal article" date="2015" name="Nature">
        <title>rRNA introns, odd ribosomes, and small enigmatic genomes across a large radiation of phyla.</title>
        <authorList>
            <person name="Brown C.T."/>
            <person name="Hug L.A."/>
            <person name="Thomas B.C."/>
            <person name="Sharon I."/>
            <person name="Castelle C.J."/>
            <person name="Singh A."/>
            <person name="Wilkins M.J."/>
            <person name="Williams K.H."/>
            <person name="Banfield J.F."/>
        </authorList>
    </citation>
    <scope>NUCLEOTIDE SEQUENCE [LARGE SCALE GENOMIC DNA]</scope>
</reference>
<keyword evidence="2" id="KW-1133">Transmembrane helix</keyword>
<evidence type="ECO:0000256" key="1">
    <source>
        <dbReference type="SAM" id="MobiDB-lite"/>
    </source>
</evidence>
<keyword evidence="2" id="KW-0472">Membrane</keyword>
<feature type="compositionally biased region" description="Pro residues" evidence="1">
    <location>
        <begin position="193"/>
        <end position="213"/>
    </location>
</feature>
<sequence>MDAQIKLLKTGWKAGLMFLVVISLVFGGLFLSLRNALAGNPNLTLLYLGVNNTNPVGWAHSVTLNHGEQVKFYAEIHNTNVPSTANNVKIKVTLPGGSFTDGTSTATASADNANSVSDNVALHINGSGQLQYVAGSTAMTWDVNGDGNLEYNGTQMPDGIVDNGLVLGNQQGCNQYVIQISFKANVVGQPQSSPSPTPSPSPSPSVSPSPSPTPCTTCGGNDIDIDIENNQTQTQTVNVTSPVTTAAVPAKQPETGAGVLGLATMFSAAPIGLALSRYGRGRVVTGKKEENLAGIAKGLVESRHGKNTQV</sequence>
<gene>
    <name evidence="3" type="ORF">UU56_C0026G0003</name>
</gene>
<accession>A0A0G0YR67</accession>
<feature type="transmembrane region" description="Helical" evidence="2">
    <location>
        <begin position="12"/>
        <end position="33"/>
    </location>
</feature>